<evidence type="ECO:0000256" key="1">
    <source>
        <dbReference type="ARBA" id="ARBA00000085"/>
    </source>
</evidence>
<dbReference type="SUPFAM" id="SSF47384">
    <property type="entry name" value="Homodimeric domain of signal transducing histidine kinase"/>
    <property type="match status" value="1"/>
</dbReference>
<dbReference type="InterPro" id="IPR036890">
    <property type="entry name" value="HATPase_C_sf"/>
</dbReference>
<dbReference type="SMART" id="SM00387">
    <property type="entry name" value="HATPase_c"/>
    <property type="match status" value="1"/>
</dbReference>
<organism evidence="6 7">
    <name type="scientific">Roseivirga thermotolerans</name>
    <dbReference type="NCBI Taxonomy" id="1758176"/>
    <lineage>
        <taxon>Bacteria</taxon>
        <taxon>Pseudomonadati</taxon>
        <taxon>Bacteroidota</taxon>
        <taxon>Cytophagia</taxon>
        <taxon>Cytophagales</taxon>
        <taxon>Roseivirgaceae</taxon>
        <taxon>Roseivirga</taxon>
    </lineage>
</organism>
<dbReference type="EC" id="2.7.13.3" evidence="2"/>
<dbReference type="InterPro" id="IPR036097">
    <property type="entry name" value="HisK_dim/P_sf"/>
</dbReference>
<dbReference type="Gene3D" id="2.60.120.10">
    <property type="entry name" value="Jelly Rolls"/>
    <property type="match status" value="1"/>
</dbReference>
<dbReference type="SUPFAM" id="SSF51206">
    <property type="entry name" value="cAMP-binding domain-like"/>
    <property type="match status" value="1"/>
</dbReference>
<dbReference type="Gene3D" id="1.10.287.130">
    <property type="match status" value="1"/>
</dbReference>
<accession>A0ABQ3IDI7</accession>
<dbReference type="InterPro" id="IPR003661">
    <property type="entry name" value="HisK_dim/P_dom"/>
</dbReference>
<dbReference type="RefSeq" id="WP_189631151.1">
    <property type="nucleotide sequence ID" value="NZ_BNAG01000004.1"/>
</dbReference>
<keyword evidence="7" id="KW-1185">Reference proteome</keyword>
<dbReference type="PROSITE" id="PS50042">
    <property type="entry name" value="CNMP_BINDING_3"/>
    <property type="match status" value="1"/>
</dbReference>
<dbReference type="SMART" id="SM00100">
    <property type="entry name" value="cNMP"/>
    <property type="match status" value="1"/>
</dbReference>
<dbReference type="InterPro" id="IPR014710">
    <property type="entry name" value="RmlC-like_jellyroll"/>
</dbReference>
<dbReference type="InterPro" id="IPR005467">
    <property type="entry name" value="His_kinase_dom"/>
</dbReference>
<feature type="domain" description="Histidine kinase" evidence="5">
    <location>
        <begin position="292"/>
        <end position="466"/>
    </location>
</feature>
<proteinExistence type="predicted"/>
<dbReference type="PROSITE" id="PS50109">
    <property type="entry name" value="HIS_KIN"/>
    <property type="match status" value="1"/>
</dbReference>
<dbReference type="InterPro" id="IPR004358">
    <property type="entry name" value="Sig_transdc_His_kin-like_C"/>
</dbReference>
<name>A0ABQ3IDI7_9BACT</name>
<keyword evidence="6" id="KW-0808">Transferase</keyword>
<dbReference type="GO" id="GO:0016301">
    <property type="term" value="F:kinase activity"/>
    <property type="evidence" value="ECO:0007669"/>
    <property type="project" value="UniProtKB-KW"/>
</dbReference>
<dbReference type="PANTHER" id="PTHR43065:SF48">
    <property type="entry name" value="HISTIDINE KINASE"/>
    <property type="match status" value="1"/>
</dbReference>
<keyword evidence="3" id="KW-0597">Phosphoprotein</keyword>
<dbReference type="InterPro" id="IPR003594">
    <property type="entry name" value="HATPase_dom"/>
</dbReference>
<keyword evidence="6" id="KW-0418">Kinase</keyword>
<evidence type="ECO:0000313" key="7">
    <source>
        <dbReference type="Proteomes" id="UP000658258"/>
    </source>
</evidence>
<dbReference type="Pfam" id="PF00027">
    <property type="entry name" value="cNMP_binding"/>
    <property type="match status" value="1"/>
</dbReference>
<evidence type="ECO:0000256" key="3">
    <source>
        <dbReference type="ARBA" id="ARBA00022553"/>
    </source>
</evidence>
<comment type="caution">
    <text evidence="6">The sequence shown here is derived from an EMBL/GenBank/DDBJ whole genome shotgun (WGS) entry which is preliminary data.</text>
</comment>
<dbReference type="PANTHER" id="PTHR43065">
    <property type="entry name" value="SENSOR HISTIDINE KINASE"/>
    <property type="match status" value="1"/>
</dbReference>
<dbReference type="CDD" id="cd00082">
    <property type="entry name" value="HisKA"/>
    <property type="match status" value="1"/>
</dbReference>
<dbReference type="PRINTS" id="PR00344">
    <property type="entry name" value="BCTRLSENSOR"/>
</dbReference>
<evidence type="ECO:0000259" key="5">
    <source>
        <dbReference type="PROSITE" id="PS50109"/>
    </source>
</evidence>
<reference evidence="7" key="1">
    <citation type="journal article" date="2019" name="Int. J. Syst. Evol. Microbiol.">
        <title>The Global Catalogue of Microorganisms (GCM) 10K type strain sequencing project: providing services to taxonomists for standard genome sequencing and annotation.</title>
        <authorList>
            <consortium name="The Broad Institute Genomics Platform"/>
            <consortium name="The Broad Institute Genome Sequencing Center for Infectious Disease"/>
            <person name="Wu L."/>
            <person name="Ma J."/>
        </authorList>
    </citation>
    <scope>NUCLEOTIDE SEQUENCE [LARGE SCALE GENOMIC DNA]</scope>
    <source>
        <strain evidence="7">CGMCC 1.15111</strain>
    </source>
</reference>
<comment type="catalytic activity">
    <reaction evidence="1">
        <text>ATP + protein L-histidine = ADP + protein N-phospho-L-histidine.</text>
        <dbReference type="EC" id="2.7.13.3"/>
    </reaction>
</comment>
<dbReference type="Pfam" id="PF02518">
    <property type="entry name" value="HATPase_c"/>
    <property type="match status" value="1"/>
</dbReference>
<protein>
    <recommendedName>
        <fullName evidence="2">histidine kinase</fullName>
        <ecNumber evidence="2">2.7.13.3</ecNumber>
    </recommendedName>
</protein>
<dbReference type="Proteomes" id="UP000658258">
    <property type="component" value="Unassembled WGS sequence"/>
</dbReference>
<dbReference type="CDD" id="cd00038">
    <property type="entry name" value="CAP_ED"/>
    <property type="match status" value="1"/>
</dbReference>
<dbReference type="SUPFAM" id="SSF55874">
    <property type="entry name" value="ATPase domain of HSP90 chaperone/DNA topoisomerase II/histidine kinase"/>
    <property type="match status" value="1"/>
</dbReference>
<evidence type="ECO:0000313" key="6">
    <source>
        <dbReference type="EMBL" id="GHE72179.1"/>
    </source>
</evidence>
<dbReference type="InterPro" id="IPR018490">
    <property type="entry name" value="cNMP-bd_dom_sf"/>
</dbReference>
<evidence type="ECO:0000256" key="2">
    <source>
        <dbReference type="ARBA" id="ARBA00012438"/>
    </source>
</evidence>
<gene>
    <name evidence="6" type="ORF">GCM10011340_30500</name>
</gene>
<dbReference type="EMBL" id="BNAG01000004">
    <property type="protein sequence ID" value="GHE72179.1"/>
    <property type="molecule type" value="Genomic_DNA"/>
</dbReference>
<sequence length="467" mass="52589">MKDQELVDRLCAFNILSDIPRQQIEWIVERGKLTAFKAGDQIFKRGDSVDRLFIMVDGAVSLKMAVNGQYREMARISTGEISGALPYSRVQSATGNAFALVDSKVFYLSKTFFKDLICECHELTELLVHLMTDRVRDFSRFQHQSEKLMALGKLSAGLAHELNNPAAAIVRSAESLQKHLGTVPDKLKRVISMEVTNRQIDFVNELVFGKLARGIDKAEPMLSRAKREDDLTDWLEANGYGDCYMLAETLADYGFLDQDLDRVKEEIGEKEFPSVLVWIDNVLTTEKMVGEIKDASNRISTLVNSVKNYSHMDRSSDFEPTDVHEGLRVTLTILNHKIKKNRVEVIEHWAEELPKLAASPGELNQVWTNVIDNALDAMEENGGTLRLSTEVVGEFIVVKISDTGKGIPKEIQDRIFEPFFTTKDVGKGTGLGLETVQQIMDKHNGRIKLESKPGLTTFEFCIPIHHQ</sequence>
<evidence type="ECO:0000259" key="4">
    <source>
        <dbReference type="PROSITE" id="PS50042"/>
    </source>
</evidence>
<feature type="domain" description="Cyclic nucleotide-binding" evidence="4">
    <location>
        <begin position="15"/>
        <end position="117"/>
    </location>
</feature>
<dbReference type="InterPro" id="IPR000595">
    <property type="entry name" value="cNMP-bd_dom"/>
</dbReference>
<dbReference type="Gene3D" id="3.30.565.10">
    <property type="entry name" value="Histidine kinase-like ATPase, C-terminal domain"/>
    <property type="match status" value="1"/>
</dbReference>